<protein>
    <recommendedName>
        <fullName evidence="6">C2H2-type domain-containing protein</fullName>
    </recommendedName>
</protein>
<dbReference type="GO" id="GO:0003676">
    <property type="term" value="F:nucleic acid binding"/>
    <property type="evidence" value="ECO:0007669"/>
    <property type="project" value="InterPro"/>
</dbReference>
<evidence type="ECO:0000256" key="2">
    <source>
        <dbReference type="ARBA" id="ARBA00022723"/>
    </source>
</evidence>
<dbReference type="GO" id="GO:0050265">
    <property type="term" value="F:RNA uridylyltransferase activity"/>
    <property type="evidence" value="ECO:0007669"/>
    <property type="project" value="TreeGrafter"/>
</dbReference>
<dbReference type="Gene3D" id="1.10.1410.10">
    <property type="match status" value="1"/>
</dbReference>
<dbReference type="AlphaFoldDB" id="A0A7M7QG64"/>
<accession>A0A7M7QG64</accession>
<keyword evidence="3" id="KW-0460">Magnesium</keyword>
<keyword evidence="1" id="KW-0808">Transferase</keyword>
<keyword evidence="2" id="KW-0479">Metal-binding</keyword>
<reference evidence="7" key="1">
    <citation type="submission" date="2021-01" db="UniProtKB">
        <authorList>
            <consortium name="EnsemblMetazoa"/>
        </authorList>
    </citation>
    <scope>IDENTIFICATION</scope>
</reference>
<organism evidence="7 8">
    <name type="scientific">Nasonia vitripennis</name>
    <name type="common">Parasitic wasp</name>
    <dbReference type="NCBI Taxonomy" id="7425"/>
    <lineage>
        <taxon>Eukaryota</taxon>
        <taxon>Metazoa</taxon>
        <taxon>Ecdysozoa</taxon>
        <taxon>Arthropoda</taxon>
        <taxon>Hexapoda</taxon>
        <taxon>Insecta</taxon>
        <taxon>Pterygota</taxon>
        <taxon>Neoptera</taxon>
        <taxon>Endopterygota</taxon>
        <taxon>Hymenoptera</taxon>
        <taxon>Apocrita</taxon>
        <taxon>Proctotrupomorpha</taxon>
        <taxon>Chalcidoidea</taxon>
        <taxon>Pteromalidae</taxon>
        <taxon>Pteromalinae</taxon>
        <taxon>Nasonia</taxon>
    </lineage>
</organism>
<dbReference type="SMART" id="SM00451">
    <property type="entry name" value="ZnF_U1"/>
    <property type="match status" value="7"/>
</dbReference>
<dbReference type="KEGG" id="nvi:100677961"/>
<evidence type="ECO:0000259" key="6">
    <source>
        <dbReference type="PROSITE" id="PS50157"/>
    </source>
</evidence>
<dbReference type="GO" id="GO:0008270">
    <property type="term" value="F:zinc ion binding"/>
    <property type="evidence" value="ECO:0007669"/>
    <property type="project" value="UniProtKB-KW"/>
</dbReference>
<proteinExistence type="predicted"/>
<dbReference type="RefSeq" id="XP_031787052.1">
    <property type="nucleotide sequence ID" value="XM_031931192.2"/>
</dbReference>
<dbReference type="PANTHER" id="PTHR12271:SF66">
    <property type="entry name" value="TERMINAL URIDYLYLTRANSFERASE TAILOR"/>
    <property type="match status" value="1"/>
</dbReference>
<evidence type="ECO:0000256" key="5">
    <source>
        <dbReference type="SAM" id="MobiDB-lite"/>
    </source>
</evidence>
<keyword evidence="4" id="KW-0862">Zinc</keyword>
<dbReference type="OrthoDB" id="407432at2759"/>
<evidence type="ECO:0000256" key="4">
    <source>
        <dbReference type="PROSITE-ProRule" id="PRU00042"/>
    </source>
</evidence>
<feature type="compositionally biased region" description="Basic residues" evidence="5">
    <location>
        <begin position="403"/>
        <end position="412"/>
    </location>
</feature>
<dbReference type="Proteomes" id="UP000002358">
    <property type="component" value="Chromosome 5"/>
</dbReference>
<keyword evidence="4" id="KW-0863">Zinc-finger</keyword>
<dbReference type="InterPro" id="IPR013087">
    <property type="entry name" value="Znf_C2H2_type"/>
</dbReference>
<sequence length="930" mass="108684">MFKVCLENRIVHREKDYKCFLCHCEDIDNNYESVEEHLKQWRHKRLLKEMDQFERKKELDVIDSISETQRKVLVENYIAIANRKYERYRCYMCSTYLPSLPVVFDHLQTFVHKTNYKKKFSSALTVKNKDNTLTLDRACVIKQIFFEKEYWCQICQVTLKKFALIKCHSMAHFFQKHHAKQDDVIYFHYVENTVVNITCLLCEKSVDTIELLEHHLNTRDHQSRINQLSSKEIIGIEDYTTTSTSQCEFFKEYVTVMNVFCKVCSETIPVDDFERHTHSKEHYDKAVLKISEGAFKPLKDSQHKAKLDSSNNYMCFVCNSSFATISHLLKHYDAIQHKSKIAAMYMLINKGQSVQQVTTDKHQTKSKSISMNINDKDLACLSQTLKKQVSFEEPNYSTSNKITHLKNSKKKKLTEVSSGEAPKSNLLLPRNRKLRKPKVNKKIMTQSDKNLAIFGNTYVNMCIEPGSRNIYDISEKSNRLLNLSTDLIVPTDSVWICIPCADKILDNEFLIYEHLNDAKHTMNVKKLEVDDQLFVEYPDQFSDLKLAKAHMQDESDSYVHCYACNTKVSNSDDSIRQHLVANEHILKSRSLDTELKEMSKALLAITNSFWYYAHFFICEICTLSFNIELEFIIHLKSKAHLQNANEIKLKGFETKFHTCPTCVTCWYGESDSYSNHIKSSLHKRLMDSREFMVPPISLLTYGLLNDAKKNIKHLIRECDTRDTQEEQDQELSLLGYKSKLVGNFKKALPLCRELILYLKKWLDLCRLTEANSMTTYTISWFVIFFLQVKEILPSVHELIKMKNNSTLVDGWECGFEESIPAVITNLPLQDLMKQFFLYYAHFDYKSNVICPYLGTTIKKSCFANIEQLPEQMKVYQTRIIRGEVKFFQLDSPMCIQDPIEQSLNITKAVKKLQLQFFMQYCAESLEKLNC</sequence>
<dbReference type="InterPro" id="IPR002058">
    <property type="entry name" value="PAP_assoc"/>
</dbReference>
<name>A0A7M7QG64_NASVI</name>
<dbReference type="SMART" id="SM00355">
    <property type="entry name" value="ZnF_C2H2"/>
    <property type="match status" value="9"/>
</dbReference>
<dbReference type="InParanoid" id="A0A7M7QG64"/>
<dbReference type="Pfam" id="PF03828">
    <property type="entry name" value="PAP_assoc"/>
    <property type="match status" value="1"/>
</dbReference>
<dbReference type="GeneID" id="100677961"/>
<feature type="region of interest" description="Disordered" evidence="5">
    <location>
        <begin position="402"/>
        <end position="424"/>
    </location>
</feature>
<evidence type="ECO:0000313" key="8">
    <source>
        <dbReference type="Proteomes" id="UP000002358"/>
    </source>
</evidence>
<dbReference type="PANTHER" id="PTHR12271">
    <property type="entry name" value="POLY A POLYMERASE CID PAP -RELATED"/>
    <property type="match status" value="1"/>
</dbReference>
<keyword evidence="8" id="KW-1185">Reference proteome</keyword>
<evidence type="ECO:0000256" key="1">
    <source>
        <dbReference type="ARBA" id="ARBA00022679"/>
    </source>
</evidence>
<feature type="domain" description="C2H2-type" evidence="6">
    <location>
        <begin position="313"/>
        <end position="342"/>
    </location>
</feature>
<dbReference type="PROSITE" id="PS50157">
    <property type="entry name" value="ZINC_FINGER_C2H2_2"/>
    <property type="match status" value="1"/>
</dbReference>
<dbReference type="GO" id="GO:0031123">
    <property type="term" value="P:RNA 3'-end processing"/>
    <property type="evidence" value="ECO:0007669"/>
    <property type="project" value="TreeGrafter"/>
</dbReference>
<dbReference type="InterPro" id="IPR003604">
    <property type="entry name" value="Matrin/U1-like-C_Znf_C2H2"/>
</dbReference>
<dbReference type="SMR" id="A0A7M7QG64"/>
<evidence type="ECO:0000313" key="7">
    <source>
        <dbReference type="EnsemblMetazoa" id="XP_031787052"/>
    </source>
</evidence>
<dbReference type="EnsemblMetazoa" id="XM_031931192">
    <property type="protein sequence ID" value="XP_031787052"/>
    <property type="gene ID" value="LOC100677961"/>
</dbReference>
<dbReference type="SUPFAM" id="SSF81631">
    <property type="entry name" value="PAP/OAS1 substrate-binding domain"/>
    <property type="match status" value="1"/>
</dbReference>
<evidence type="ECO:0000256" key="3">
    <source>
        <dbReference type="ARBA" id="ARBA00022842"/>
    </source>
</evidence>
<dbReference type="PROSITE" id="PS00028">
    <property type="entry name" value="ZINC_FINGER_C2H2_1"/>
    <property type="match status" value="3"/>
</dbReference>